<reference evidence="1 2" key="1">
    <citation type="journal article" date="2002" name="Proc. Natl. Acad. Sci. U.S.A.">
        <title>The complete genome sequence of Chlorobium tepidum TLS, a photosynthetic, anaerobic, green-sulfur bacterium.</title>
        <authorList>
            <person name="Eisen J.A."/>
            <person name="Nelson K.E."/>
            <person name="Paulsen I.T."/>
            <person name="Heidelberg J.F."/>
            <person name="Wu M."/>
            <person name="Dodson R.J."/>
            <person name="Deboy R."/>
            <person name="Gwinn M.L."/>
            <person name="Nelson W.C."/>
            <person name="Haft D.H."/>
            <person name="Hickey E.K."/>
            <person name="Peterson J.D."/>
            <person name="Durkin A.S."/>
            <person name="Kolonay J.L."/>
            <person name="Yang F."/>
            <person name="Holt I."/>
            <person name="Umayam L.A."/>
            <person name="Mason T."/>
            <person name="Brenner M."/>
            <person name="Shea T.P."/>
            <person name="Parksey D."/>
            <person name="Nierman W.C."/>
            <person name="Feldblyum T.V."/>
            <person name="Hansen C.L."/>
            <person name="Craven M.B."/>
            <person name="Radune D."/>
            <person name="Vamathevan J."/>
            <person name="Khouri H."/>
            <person name="White O."/>
            <person name="Gruber T.M."/>
            <person name="Ketchum K.A."/>
            <person name="Venter J.C."/>
            <person name="Tettelin H."/>
            <person name="Bryant D.A."/>
            <person name="Fraser C.M."/>
        </authorList>
    </citation>
    <scope>NUCLEOTIDE SEQUENCE [LARGE SCALE GENOMIC DNA]</scope>
    <source>
        <strain evidence="2">ATCC 49652 / DSM 12025 / NBRC 103806 / TLS</strain>
    </source>
</reference>
<dbReference type="Proteomes" id="UP000001007">
    <property type="component" value="Chromosome"/>
</dbReference>
<dbReference type="AlphaFoldDB" id="Q8KDT9"/>
<dbReference type="KEGG" id="cte:CT0955"/>
<sequence>MDKSSIFFPVSHQEKTISPKQSQNKIMIITTYIDTIAETLFREYMLHKEIHNHLG</sequence>
<evidence type="ECO:0000313" key="2">
    <source>
        <dbReference type="Proteomes" id="UP000001007"/>
    </source>
</evidence>
<name>Q8KDT9_CHLTE</name>
<keyword evidence="2" id="KW-1185">Reference proteome</keyword>
<organism evidence="1 2">
    <name type="scientific">Chlorobaculum tepidum (strain ATCC 49652 / DSM 12025 / NBRC 103806 / TLS)</name>
    <name type="common">Chlorobium tepidum</name>
    <dbReference type="NCBI Taxonomy" id="194439"/>
    <lineage>
        <taxon>Bacteria</taxon>
        <taxon>Pseudomonadati</taxon>
        <taxon>Chlorobiota</taxon>
        <taxon>Chlorobiia</taxon>
        <taxon>Chlorobiales</taxon>
        <taxon>Chlorobiaceae</taxon>
        <taxon>Chlorobaculum</taxon>
    </lineage>
</organism>
<dbReference type="HOGENOM" id="CLU_3023714_0_0_10"/>
<proteinExistence type="predicted"/>
<dbReference type="EMBL" id="AE006470">
    <property type="protein sequence ID" value="AAM72190.1"/>
    <property type="molecule type" value="Genomic_DNA"/>
</dbReference>
<evidence type="ECO:0000313" key="1">
    <source>
        <dbReference type="EMBL" id="AAM72190.1"/>
    </source>
</evidence>
<accession>Q8KDT9</accession>
<protein>
    <submittedName>
        <fullName evidence="1">Uncharacterized protein</fullName>
    </submittedName>
</protein>
<gene>
    <name evidence="1" type="ordered locus">CT0955</name>
</gene>
<dbReference type="EnsemblBacteria" id="AAM72190">
    <property type="protein sequence ID" value="AAM72190"/>
    <property type="gene ID" value="CT0955"/>
</dbReference>